<sequence>MGNLLNWEFAQLGITQLRVDQLGIVHLGIAHLGIANFGIAHLGAGHLGVNQVHLEKMNFYPPDQGLKLFEMDLLMCDNFLNVHFTFRKINCGRCPIAKDCQFWRSVVHSSFGCFVVSLDPVLMGG</sequence>
<organism evidence="1 2">
    <name type="scientific">Romanomermis culicivorax</name>
    <name type="common">Nematode worm</name>
    <dbReference type="NCBI Taxonomy" id="13658"/>
    <lineage>
        <taxon>Eukaryota</taxon>
        <taxon>Metazoa</taxon>
        <taxon>Ecdysozoa</taxon>
        <taxon>Nematoda</taxon>
        <taxon>Enoplea</taxon>
        <taxon>Dorylaimia</taxon>
        <taxon>Mermithida</taxon>
        <taxon>Mermithoidea</taxon>
        <taxon>Mermithidae</taxon>
        <taxon>Romanomermis</taxon>
    </lineage>
</organism>
<keyword evidence="1" id="KW-1185">Reference proteome</keyword>
<protein>
    <submittedName>
        <fullName evidence="2">Uncharacterized protein</fullName>
    </submittedName>
</protein>
<name>A0A915IDF6_ROMCU</name>
<dbReference type="AlphaFoldDB" id="A0A915IDF6"/>
<dbReference type="Proteomes" id="UP000887565">
    <property type="component" value="Unplaced"/>
</dbReference>
<evidence type="ECO:0000313" key="2">
    <source>
        <dbReference type="WBParaSite" id="nRc.2.0.1.t11246-RA"/>
    </source>
</evidence>
<evidence type="ECO:0000313" key="1">
    <source>
        <dbReference type="Proteomes" id="UP000887565"/>
    </source>
</evidence>
<dbReference type="WBParaSite" id="nRc.2.0.1.t11246-RA">
    <property type="protein sequence ID" value="nRc.2.0.1.t11246-RA"/>
    <property type="gene ID" value="nRc.2.0.1.g11246"/>
</dbReference>
<accession>A0A915IDF6</accession>
<proteinExistence type="predicted"/>
<reference evidence="2" key="1">
    <citation type="submission" date="2022-11" db="UniProtKB">
        <authorList>
            <consortium name="WormBaseParasite"/>
        </authorList>
    </citation>
    <scope>IDENTIFICATION</scope>
</reference>